<keyword evidence="5 6" id="KW-0472">Membrane</keyword>
<evidence type="ECO:0000256" key="2">
    <source>
        <dbReference type="ARBA" id="ARBA00007332"/>
    </source>
</evidence>
<comment type="similarity">
    <text evidence="2">Belongs to the TMEM129 family.</text>
</comment>
<name>A0A2G8L180_STIJA</name>
<gene>
    <name evidence="7" type="ORF">BSL78_09086</name>
</gene>
<proteinExistence type="inferred from homology"/>
<evidence type="ECO:0000313" key="8">
    <source>
        <dbReference type="Proteomes" id="UP000230750"/>
    </source>
</evidence>
<evidence type="ECO:0000256" key="1">
    <source>
        <dbReference type="ARBA" id="ARBA00004141"/>
    </source>
</evidence>
<keyword evidence="3 6" id="KW-0812">Transmembrane</keyword>
<dbReference type="EMBL" id="MRZV01000267">
    <property type="protein sequence ID" value="PIK54001.1"/>
    <property type="molecule type" value="Genomic_DNA"/>
</dbReference>
<evidence type="ECO:0000256" key="4">
    <source>
        <dbReference type="ARBA" id="ARBA00022989"/>
    </source>
</evidence>
<dbReference type="AlphaFoldDB" id="A0A2G8L180"/>
<evidence type="ECO:0000313" key="7">
    <source>
        <dbReference type="EMBL" id="PIK54001.1"/>
    </source>
</evidence>
<dbReference type="Proteomes" id="UP000230750">
    <property type="component" value="Unassembled WGS sequence"/>
</dbReference>
<keyword evidence="8" id="KW-1185">Reference proteome</keyword>
<dbReference type="GO" id="GO:0005783">
    <property type="term" value="C:endoplasmic reticulum"/>
    <property type="evidence" value="ECO:0007669"/>
    <property type="project" value="TreeGrafter"/>
</dbReference>
<evidence type="ECO:0008006" key="9">
    <source>
        <dbReference type="Google" id="ProtNLM"/>
    </source>
</evidence>
<dbReference type="GO" id="GO:0016567">
    <property type="term" value="P:protein ubiquitination"/>
    <property type="evidence" value="ECO:0007669"/>
    <property type="project" value="InterPro"/>
</dbReference>
<dbReference type="InterPro" id="IPR018801">
    <property type="entry name" value="TM129"/>
</dbReference>
<dbReference type="PANTHER" id="PTHR31322:SF2">
    <property type="entry name" value="E3 UBIQUITIN-PROTEIN LIGASE TM129"/>
    <property type="match status" value="1"/>
</dbReference>
<dbReference type="OrthoDB" id="10055027at2759"/>
<evidence type="ECO:0000256" key="5">
    <source>
        <dbReference type="ARBA" id="ARBA00023136"/>
    </source>
</evidence>
<evidence type="ECO:0000256" key="6">
    <source>
        <dbReference type="SAM" id="Phobius"/>
    </source>
</evidence>
<dbReference type="PANTHER" id="PTHR31322">
    <property type="entry name" value="E3 UBIQUITIN-PROTEIN LIGASE TM129"/>
    <property type="match status" value="1"/>
</dbReference>
<comment type="subcellular location">
    <subcellularLocation>
        <location evidence="1">Membrane</location>
        <topology evidence="1">Multi-pass membrane protein</topology>
    </subcellularLocation>
</comment>
<evidence type="ECO:0000256" key="3">
    <source>
        <dbReference type="ARBA" id="ARBA00022692"/>
    </source>
</evidence>
<accession>A0A2G8L180</accession>
<dbReference type="GO" id="GO:0016020">
    <property type="term" value="C:membrane"/>
    <property type="evidence" value="ECO:0007669"/>
    <property type="project" value="UniProtKB-SubCell"/>
</dbReference>
<dbReference type="STRING" id="307972.A0A2G8L180"/>
<sequence>MMLPTSRTMASEEFVFSVIYFLLTMCLLFTPTEFRAAGLTIENILSSWLGSEDMHLIYYHIKKTSANVVIHSALPLGYYIGLGFVSQKLDLFSFSQLTLPWMIFLGAAIGTFGIGLSLFLLWKRQNWNNHPIAKSLGYHGNSWRLAASSINIEFRRIDKFQTGPAGRRTYVTDSWIIKTSPYSVKIAHQQDCHLNVVKTEEHAISHESSTGAQFVTLNVISLNENIPDFEIRLNSIDYKDLKDKVASPLVNARNIIIQQSTTERFVLAFRNQVDANPTYNLPEGSPEPGNCIGCLQIQSNVKLIKRCDDQESGDCVQCYCRPMWCCDCMCKWFASRQNQTRPETWLGGKSPCPTCRSVFCMLDVSLVNNIG</sequence>
<dbReference type="Pfam" id="PF10272">
    <property type="entry name" value="Tmpp129"/>
    <property type="match status" value="1"/>
</dbReference>
<protein>
    <recommendedName>
        <fullName evidence="9">Transmembrane protein</fullName>
    </recommendedName>
</protein>
<comment type="caution">
    <text evidence="7">The sequence shown here is derived from an EMBL/GenBank/DDBJ whole genome shotgun (WGS) entry which is preliminary data.</text>
</comment>
<feature type="transmembrane region" description="Helical" evidence="6">
    <location>
        <begin position="101"/>
        <end position="122"/>
    </location>
</feature>
<dbReference type="GO" id="GO:0061630">
    <property type="term" value="F:ubiquitin protein ligase activity"/>
    <property type="evidence" value="ECO:0007669"/>
    <property type="project" value="InterPro"/>
</dbReference>
<organism evidence="7 8">
    <name type="scientific">Stichopus japonicus</name>
    <name type="common">Sea cucumber</name>
    <dbReference type="NCBI Taxonomy" id="307972"/>
    <lineage>
        <taxon>Eukaryota</taxon>
        <taxon>Metazoa</taxon>
        <taxon>Echinodermata</taxon>
        <taxon>Eleutherozoa</taxon>
        <taxon>Echinozoa</taxon>
        <taxon>Holothuroidea</taxon>
        <taxon>Aspidochirotacea</taxon>
        <taxon>Aspidochirotida</taxon>
        <taxon>Stichopodidae</taxon>
        <taxon>Apostichopus</taxon>
    </lineage>
</organism>
<reference evidence="7 8" key="1">
    <citation type="journal article" date="2017" name="PLoS Biol.">
        <title>The sea cucumber genome provides insights into morphological evolution and visceral regeneration.</title>
        <authorList>
            <person name="Zhang X."/>
            <person name="Sun L."/>
            <person name="Yuan J."/>
            <person name="Sun Y."/>
            <person name="Gao Y."/>
            <person name="Zhang L."/>
            <person name="Li S."/>
            <person name="Dai H."/>
            <person name="Hamel J.F."/>
            <person name="Liu C."/>
            <person name="Yu Y."/>
            <person name="Liu S."/>
            <person name="Lin W."/>
            <person name="Guo K."/>
            <person name="Jin S."/>
            <person name="Xu P."/>
            <person name="Storey K.B."/>
            <person name="Huan P."/>
            <person name="Zhang T."/>
            <person name="Zhou Y."/>
            <person name="Zhang J."/>
            <person name="Lin C."/>
            <person name="Li X."/>
            <person name="Xing L."/>
            <person name="Huo D."/>
            <person name="Sun M."/>
            <person name="Wang L."/>
            <person name="Mercier A."/>
            <person name="Li F."/>
            <person name="Yang H."/>
            <person name="Xiang J."/>
        </authorList>
    </citation>
    <scope>NUCLEOTIDE SEQUENCE [LARGE SCALE GENOMIC DNA]</scope>
    <source>
        <strain evidence="7">Shaxun</strain>
        <tissue evidence="7">Muscle</tissue>
    </source>
</reference>
<keyword evidence="4 6" id="KW-1133">Transmembrane helix</keyword>